<proteinExistence type="inferred from homology"/>
<evidence type="ECO:0000256" key="2">
    <source>
        <dbReference type="ARBA" id="ARBA00022729"/>
    </source>
</evidence>
<feature type="domain" description="Leucine-binding protein" evidence="4">
    <location>
        <begin position="39"/>
        <end position="387"/>
    </location>
</feature>
<dbReference type="Gene3D" id="3.40.50.2300">
    <property type="match status" value="2"/>
</dbReference>
<comment type="similarity">
    <text evidence="1">Belongs to the leucine-binding protein family.</text>
</comment>
<evidence type="ECO:0000313" key="6">
    <source>
        <dbReference type="Proteomes" id="UP000185696"/>
    </source>
</evidence>
<evidence type="ECO:0000313" key="5">
    <source>
        <dbReference type="EMBL" id="OLF10123.1"/>
    </source>
</evidence>
<feature type="signal peptide" evidence="3">
    <location>
        <begin position="1"/>
        <end position="21"/>
    </location>
</feature>
<evidence type="ECO:0000259" key="4">
    <source>
        <dbReference type="Pfam" id="PF13458"/>
    </source>
</evidence>
<feature type="chain" id="PRO_5039653573" evidence="3">
    <location>
        <begin position="22"/>
        <end position="403"/>
    </location>
</feature>
<keyword evidence="6" id="KW-1185">Reference proteome</keyword>
<dbReference type="PANTHER" id="PTHR47151">
    <property type="entry name" value="LEU/ILE/VAL-BINDING ABC TRANSPORTER SUBUNIT"/>
    <property type="match status" value="1"/>
</dbReference>
<reference evidence="5 6" key="1">
    <citation type="submission" date="2016-12" db="EMBL/GenBank/DDBJ databases">
        <title>The draft genome sequence of Actinophytocola xinjiangensis.</title>
        <authorList>
            <person name="Wang W."/>
            <person name="Yuan L."/>
        </authorList>
    </citation>
    <scope>NUCLEOTIDE SEQUENCE [LARGE SCALE GENOMIC DNA]</scope>
    <source>
        <strain evidence="5 6">CGMCC 4.4663</strain>
    </source>
</reference>
<dbReference type="OrthoDB" id="9772589at2"/>
<name>A0A7Z0WLB9_9PSEU</name>
<dbReference type="InterPro" id="IPR028082">
    <property type="entry name" value="Peripla_BP_I"/>
</dbReference>
<protein>
    <submittedName>
        <fullName evidence="5">Branched chain amino acid ABC transporter substrate-binding protein</fullName>
    </submittedName>
</protein>
<dbReference type="Proteomes" id="UP000185696">
    <property type="component" value="Unassembled WGS sequence"/>
</dbReference>
<dbReference type="Pfam" id="PF13458">
    <property type="entry name" value="Peripla_BP_6"/>
    <property type="match status" value="1"/>
</dbReference>
<dbReference type="CDD" id="cd06342">
    <property type="entry name" value="PBP1_ABC_LIVBP-like"/>
    <property type="match status" value="1"/>
</dbReference>
<keyword evidence="2 3" id="KW-0732">Signal</keyword>
<dbReference type="RefSeq" id="WP_075133844.1">
    <property type="nucleotide sequence ID" value="NZ_MSIF01000007.1"/>
</dbReference>
<dbReference type="InterPro" id="IPR028081">
    <property type="entry name" value="Leu-bd"/>
</dbReference>
<organism evidence="5 6">
    <name type="scientific">Actinophytocola xinjiangensis</name>
    <dbReference type="NCBI Taxonomy" id="485602"/>
    <lineage>
        <taxon>Bacteria</taxon>
        <taxon>Bacillati</taxon>
        <taxon>Actinomycetota</taxon>
        <taxon>Actinomycetes</taxon>
        <taxon>Pseudonocardiales</taxon>
        <taxon>Pseudonocardiaceae</taxon>
    </lineage>
</organism>
<gene>
    <name evidence="5" type="ORF">BLA60_16855</name>
</gene>
<comment type="caution">
    <text evidence="5">The sequence shown here is derived from an EMBL/GenBank/DDBJ whole genome shotgun (WGS) entry which is preliminary data.</text>
</comment>
<dbReference type="PROSITE" id="PS51257">
    <property type="entry name" value="PROKAR_LIPOPROTEIN"/>
    <property type="match status" value="1"/>
</dbReference>
<evidence type="ECO:0000256" key="1">
    <source>
        <dbReference type="ARBA" id="ARBA00010062"/>
    </source>
</evidence>
<dbReference type="PANTHER" id="PTHR47151:SF2">
    <property type="entry name" value="AMINO ACID BINDING PROTEIN"/>
    <property type="match status" value="1"/>
</dbReference>
<dbReference type="AlphaFoldDB" id="A0A7Z0WLB9"/>
<dbReference type="SUPFAM" id="SSF53822">
    <property type="entry name" value="Periplasmic binding protein-like I"/>
    <property type="match status" value="1"/>
</dbReference>
<dbReference type="EMBL" id="MSIF01000007">
    <property type="protein sequence ID" value="OLF10123.1"/>
    <property type="molecule type" value="Genomic_DNA"/>
</dbReference>
<sequence>MRTAAVAAAAALLLASCTSGEGDDQSGGPAGCDTGKGTLVIGVIAPLSGAMVAQGRGIENATRLAVDQANEDCTVNGYKLTAQVQDDGMNPKLGAQAATMLATTPNLVGVVSTLNSSVATSVAPVLDKAGILQISPANTNDQLTRGEDFRENPKRQFRTYFRTCTVDSLQGPFAANYLVENAGKKKIAVVTDGLTYGEGLANTFVEQAENKGATIVTRQRIEPGTKDFTKLVAALRPFEPDAVYIGGHYPEAAPMSAQLAANGLKIPVMGGDGIFNDTYLTAGGRDGDLATSVGAPVEDLDSAQAFAKAYEEAGYQEGFGAYGAFAYDAANAIIGALATTVGEDKWSDSKRDDLVANAGRYQGDGATGKVSFDEFGDTRNHVLTVYEQRAGAWQAVETGEYVD</sequence>
<evidence type="ECO:0000256" key="3">
    <source>
        <dbReference type="SAM" id="SignalP"/>
    </source>
</evidence>
<accession>A0A7Z0WLB9</accession>